<dbReference type="Proteomes" id="UP000001064">
    <property type="component" value="Unassembled WGS sequence"/>
</dbReference>
<dbReference type="KEGG" id="dpp:DICPUDRAFT_32880"/>
<dbReference type="AlphaFoldDB" id="F0ZJX5"/>
<dbReference type="RefSeq" id="XP_003287722.1">
    <property type="nucleotide sequence ID" value="XM_003287674.1"/>
</dbReference>
<dbReference type="InParanoid" id="F0ZJX5"/>
<dbReference type="eggNOG" id="ENOG502R8YV">
    <property type="taxonomic scope" value="Eukaryota"/>
</dbReference>
<sequence length="414" mass="46108">MIKCLCANSSFTFIYIVIFLFININNIYGVPSDLACSINLCSKIGEPCTYDPSSNSGLECYVEDFCFNNTCVEGIIEYGRCTTSRDCNIGYSCVPSHLNKDRCLDGRCVMGIGENENCNKSVDCQFGLSCVPNDEGVMNCVKAFYIDYGNSCNITIQCSHSLECIDNKCSTPLIGCFTDLQCAENEICVNGTCQVYILKENECFIFKSLSCKHQFKTCVLKSFNISSIGICVEDVIVGSPCITSKFSCDWGLGQYCKPLSLGSSVGNCTLSGENKFNICTSKNDCAYNEYCKCDPNSGVGYCVLRGTFIGRYCREATRVYLQCFLKSNCTQPFTANPYSCVRINCREEAQCYLTLCSEKLLPFTPCTQAKCNIPFFVEEKVPGLTIISVSSENFKIPKNSFIFYIIYIIYIILF</sequence>
<protein>
    <recommendedName>
        <fullName evidence="4">Dickkopf N-terminal cysteine-rich domain-containing protein</fullName>
    </recommendedName>
</protein>
<organism evidence="2 3">
    <name type="scientific">Dictyostelium purpureum</name>
    <name type="common">Slime mold</name>
    <dbReference type="NCBI Taxonomy" id="5786"/>
    <lineage>
        <taxon>Eukaryota</taxon>
        <taxon>Amoebozoa</taxon>
        <taxon>Evosea</taxon>
        <taxon>Eumycetozoa</taxon>
        <taxon>Dictyostelia</taxon>
        <taxon>Dictyosteliales</taxon>
        <taxon>Dictyosteliaceae</taxon>
        <taxon>Dictyostelium</taxon>
    </lineage>
</organism>
<dbReference type="VEuPathDB" id="AmoebaDB:DICPUDRAFT_32880"/>
<accession>F0ZJX5</accession>
<dbReference type="EMBL" id="GL871048">
    <property type="protein sequence ID" value="EGC35770.1"/>
    <property type="molecule type" value="Genomic_DNA"/>
</dbReference>
<dbReference type="GeneID" id="10500834"/>
<gene>
    <name evidence="2" type="ORF">DICPUDRAFT_32880</name>
</gene>
<keyword evidence="1" id="KW-1133">Transmembrane helix</keyword>
<keyword evidence="1" id="KW-0812">Transmembrane</keyword>
<reference evidence="3" key="1">
    <citation type="journal article" date="2011" name="Genome Biol.">
        <title>Comparative genomics of the social amoebae Dictyostelium discoideum and Dictyostelium purpureum.</title>
        <authorList>
            <consortium name="US DOE Joint Genome Institute (JGI-PGF)"/>
            <person name="Sucgang R."/>
            <person name="Kuo A."/>
            <person name="Tian X."/>
            <person name="Salerno W."/>
            <person name="Parikh A."/>
            <person name="Feasley C.L."/>
            <person name="Dalin E."/>
            <person name="Tu H."/>
            <person name="Huang E."/>
            <person name="Barry K."/>
            <person name="Lindquist E."/>
            <person name="Shapiro H."/>
            <person name="Bruce D."/>
            <person name="Schmutz J."/>
            <person name="Salamov A."/>
            <person name="Fey P."/>
            <person name="Gaudet P."/>
            <person name="Anjard C."/>
            <person name="Babu M.M."/>
            <person name="Basu S."/>
            <person name="Bushmanova Y."/>
            <person name="van der Wel H."/>
            <person name="Katoh-Kurasawa M."/>
            <person name="Dinh C."/>
            <person name="Coutinho P.M."/>
            <person name="Saito T."/>
            <person name="Elias M."/>
            <person name="Schaap P."/>
            <person name="Kay R.R."/>
            <person name="Henrissat B."/>
            <person name="Eichinger L."/>
            <person name="Rivero F."/>
            <person name="Putnam N.H."/>
            <person name="West C.M."/>
            <person name="Loomis W.F."/>
            <person name="Chisholm R.L."/>
            <person name="Shaulsky G."/>
            <person name="Strassmann J.E."/>
            <person name="Queller D.C."/>
            <person name="Kuspa A."/>
            <person name="Grigoriev I.V."/>
        </authorList>
    </citation>
    <scope>NUCLEOTIDE SEQUENCE [LARGE SCALE GENOMIC DNA]</scope>
    <source>
        <strain evidence="3">QSDP1</strain>
    </source>
</reference>
<evidence type="ECO:0000313" key="2">
    <source>
        <dbReference type="EMBL" id="EGC35770.1"/>
    </source>
</evidence>
<keyword evidence="3" id="KW-1185">Reference proteome</keyword>
<evidence type="ECO:0008006" key="4">
    <source>
        <dbReference type="Google" id="ProtNLM"/>
    </source>
</evidence>
<dbReference type="InterPro" id="IPR052326">
    <property type="entry name" value="Diff-Dev_Assoc_Protein"/>
</dbReference>
<feature type="transmembrane region" description="Helical" evidence="1">
    <location>
        <begin position="12"/>
        <end position="31"/>
    </location>
</feature>
<proteinExistence type="predicted"/>
<name>F0ZJX5_DICPU</name>
<keyword evidence="1" id="KW-0472">Membrane</keyword>
<dbReference type="OrthoDB" id="18571at2759"/>
<dbReference type="PANTHER" id="PTHR33459">
    <property type="entry name" value="DD-GDCA PROTEIN"/>
    <property type="match status" value="1"/>
</dbReference>
<dbReference type="PANTHER" id="PTHR33459:SF6">
    <property type="entry name" value="DICKKOPF N-TERMINAL CYSTEINE-RICH DOMAIN-CONTAINING PROTEIN"/>
    <property type="match status" value="1"/>
</dbReference>
<evidence type="ECO:0000313" key="3">
    <source>
        <dbReference type="Proteomes" id="UP000001064"/>
    </source>
</evidence>
<evidence type="ECO:0000256" key="1">
    <source>
        <dbReference type="SAM" id="Phobius"/>
    </source>
</evidence>